<dbReference type="KEGG" id="bpar:BN117_1879"/>
<dbReference type="Gene3D" id="3.40.190.150">
    <property type="entry name" value="Bordetella uptake gene, domain 1"/>
    <property type="match status" value="1"/>
</dbReference>
<keyword evidence="2" id="KW-0732">Signal</keyword>
<dbReference type="RefSeq" id="WP_015039576.1">
    <property type="nucleotide sequence ID" value="NC_018828.1"/>
</dbReference>
<dbReference type="PIRSF" id="PIRSF017082">
    <property type="entry name" value="YflP"/>
    <property type="match status" value="1"/>
</dbReference>
<dbReference type="AlphaFoldDB" id="K0MCW5"/>
<dbReference type="EMBL" id="HE965803">
    <property type="protein sequence ID" value="CCJ49212.1"/>
    <property type="molecule type" value="Genomic_DNA"/>
</dbReference>
<feature type="signal peptide" evidence="2">
    <location>
        <begin position="1"/>
        <end position="29"/>
    </location>
</feature>
<dbReference type="SUPFAM" id="SSF53850">
    <property type="entry name" value="Periplasmic binding protein-like II"/>
    <property type="match status" value="1"/>
</dbReference>
<dbReference type="CDD" id="cd13578">
    <property type="entry name" value="PBP2_Bug27"/>
    <property type="match status" value="1"/>
</dbReference>
<sequence>MTKIGFRLAGARRWTAALAGLLLAGAAHAQADWPSRPVHLVVPFPPGGSTDSVGRLLAAELAKDLGQSVIVENKGGANGNIGSDMVAKAAPDGYTLLLSGVGSNAINYALYQSMPYRNSDFAHISLLATGPNVLVANPDFPARTFADFIKLAKENPGKYTHASSGNGSSGHLAMEMLKQAAGIELVHVPYKGGAAAITDTIGGRVSVLFLNQDNLLPQVQGGKVRALAVASVKRNPAYPDTPTIAESGYPGFAAESWFGLSAPAGTPAPVIDRLSQATVRALAAPQLRDKLQAVGFVVVGNDPKAFDAFVAAEIDKWGKAAQASGARMD</sequence>
<evidence type="ECO:0000313" key="3">
    <source>
        <dbReference type="EMBL" id="CCJ49212.1"/>
    </source>
</evidence>
<dbReference type="PANTHER" id="PTHR42928">
    <property type="entry name" value="TRICARBOXYLATE-BINDING PROTEIN"/>
    <property type="match status" value="1"/>
</dbReference>
<reference evidence="3 4" key="1">
    <citation type="journal article" date="2012" name="BMC Genomics">
        <title>Comparative genomics of the classical Bordetella subspecies: the evolution and exchange of virulence-associated diversity amongst closely related pathogens.</title>
        <authorList>
            <person name="Park J."/>
            <person name="Zhang Y."/>
            <person name="Buboltz A.M."/>
            <person name="Zhang X."/>
            <person name="Schuster S.C."/>
            <person name="Ahuja U."/>
            <person name="Liu M."/>
            <person name="Miller J.F."/>
            <person name="Sebaihia M."/>
            <person name="Bentley S.D."/>
            <person name="Parkhill J."/>
            <person name="Harvill E.T."/>
        </authorList>
    </citation>
    <scope>NUCLEOTIDE SEQUENCE [LARGE SCALE GENOMIC DNA]</scope>
    <source>
        <strain evidence="3 4">Bpp5</strain>
    </source>
</reference>
<accession>K0MCW5</accession>
<dbReference type="InterPro" id="IPR042100">
    <property type="entry name" value="Bug_dom1"/>
</dbReference>
<protein>
    <submittedName>
        <fullName evidence="3">Exported protein</fullName>
    </submittedName>
</protein>
<organism evidence="3 4">
    <name type="scientific">Bordetella parapertussis (strain Bpp5)</name>
    <dbReference type="NCBI Taxonomy" id="1208660"/>
    <lineage>
        <taxon>Bacteria</taxon>
        <taxon>Pseudomonadati</taxon>
        <taxon>Pseudomonadota</taxon>
        <taxon>Betaproteobacteria</taxon>
        <taxon>Burkholderiales</taxon>
        <taxon>Alcaligenaceae</taxon>
        <taxon>Bordetella</taxon>
    </lineage>
</organism>
<dbReference type="Gene3D" id="3.40.190.10">
    <property type="entry name" value="Periplasmic binding protein-like II"/>
    <property type="match status" value="1"/>
</dbReference>
<dbReference type="Proteomes" id="UP000008035">
    <property type="component" value="Chromosome"/>
</dbReference>
<evidence type="ECO:0000256" key="2">
    <source>
        <dbReference type="SAM" id="SignalP"/>
    </source>
</evidence>
<gene>
    <name evidence="3" type="ordered locus">BN117_1879</name>
</gene>
<feature type="chain" id="PRO_5003834799" evidence="2">
    <location>
        <begin position="30"/>
        <end position="329"/>
    </location>
</feature>
<comment type="similarity">
    <text evidence="1">Belongs to the UPF0065 (bug) family.</text>
</comment>
<dbReference type="Pfam" id="PF03401">
    <property type="entry name" value="TctC"/>
    <property type="match status" value="1"/>
</dbReference>
<evidence type="ECO:0000313" key="4">
    <source>
        <dbReference type="Proteomes" id="UP000008035"/>
    </source>
</evidence>
<proteinExistence type="inferred from homology"/>
<dbReference type="InterPro" id="IPR005064">
    <property type="entry name" value="BUG"/>
</dbReference>
<name>K0MCW5_BORPB</name>
<dbReference type="PANTHER" id="PTHR42928:SF5">
    <property type="entry name" value="BLR1237 PROTEIN"/>
    <property type="match status" value="1"/>
</dbReference>
<dbReference type="HOGENOM" id="CLU_045683_0_0_4"/>
<evidence type="ECO:0000256" key="1">
    <source>
        <dbReference type="ARBA" id="ARBA00006987"/>
    </source>
</evidence>